<dbReference type="InterPro" id="IPR035914">
    <property type="entry name" value="Sperma_CUB_dom_sf"/>
</dbReference>
<dbReference type="InterPro" id="IPR002172">
    <property type="entry name" value="LDrepeatLR_classA_rpt"/>
</dbReference>
<feature type="disulfide bond" evidence="2">
    <location>
        <begin position="165"/>
        <end position="192"/>
    </location>
</feature>
<dbReference type="SMART" id="SM00020">
    <property type="entry name" value="Tryp_SPc"/>
    <property type="match status" value="1"/>
</dbReference>
<name>A0A1D1V2R6_RAMVA</name>
<dbReference type="OrthoDB" id="10059102at2759"/>
<dbReference type="InterPro" id="IPR043504">
    <property type="entry name" value="Peptidase_S1_PA_chymotrypsin"/>
</dbReference>
<comment type="caution">
    <text evidence="7">The sequence shown here is derived from an EMBL/GenBank/DDBJ whole genome shotgun (WGS) entry which is preliminary data.</text>
</comment>
<feature type="domain" description="CUB" evidence="5">
    <location>
        <begin position="25"/>
        <end position="155"/>
    </location>
</feature>
<feature type="signal peptide" evidence="4">
    <location>
        <begin position="1"/>
        <end position="21"/>
    </location>
</feature>
<reference evidence="7 8" key="1">
    <citation type="journal article" date="2016" name="Nat. Commun.">
        <title>Extremotolerant tardigrade genome and improved radiotolerance of human cultured cells by tardigrade-unique protein.</title>
        <authorList>
            <person name="Hashimoto T."/>
            <person name="Horikawa D.D."/>
            <person name="Saito Y."/>
            <person name="Kuwahara H."/>
            <person name="Kozuka-Hata H."/>
            <person name="Shin-I T."/>
            <person name="Minakuchi Y."/>
            <person name="Ohishi K."/>
            <person name="Motoyama A."/>
            <person name="Aizu T."/>
            <person name="Enomoto A."/>
            <person name="Kondo K."/>
            <person name="Tanaka S."/>
            <person name="Hara Y."/>
            <person name="Koshikawa S."/>
            <person name="Sagara H."/>
            <person name="Miura T."/>
            <person name="Yokobori S."/>
            <person name="Miyagawa K."/>
            <person name="Suzuki Y."/>
            <person name="Kubo T."/>
            <person name="Oyama M."/>
            <person name="Kohara Y."/>
            <person name="Fujiyama A."/>
            <person name="Arakawa K."/>
            <person name="Katayama T."/>
            <person name="Toyoda A."/>
            <person name="Kunieda T."/>
        </authorList>
    </citation>
    <scope>NUCLEOTIDE SEQUENCE [LARGE SCALE GENOMIC DNA]</scope>
    <source>
        <strain evidence="7 8">YOKOZUNA-1</strain>
    </source>
</reference>
<dbReference type="SMART" id="SM00042">
    <property type="entry name" value="CUB"/>
    <property type="match status" value="2"/>
</dbReference>
<dbReference type="CDD" id="cd00190">
    <property type="entry name" value="Tryp_SPc"/>
    <property type="match status" value="1"/>
</dbReference>
<feature type="domain" description="Peptidase S1" evidence="6">
    <location>
        <begin position="322"/>
        <end position="563"/>
    </location>
</feature>
<evidence type="ECO:0000313" key="8">
    <source>
        <dbReference type="Proteomes" id="UP000186922"/>
    </source>
</evidence>
<comment type="caution">
    <text evidence="3">Lacks conserved residue(s) required for the propagation of feature annotation.</text>
</comment>
<dbReference type="PROSITE" id="PS50068">
    <property type="entry name" value="LDLRA_2"/>
    <property type="match status" value="1"/>
</dbReference>
<dbReference type="FunFam" id="2.60.120.290:FF:000005">
    <property type="entry name" value="Procollagen C-endopeptidase enhancer 1"/>
    <property type="match status" value="1"/>
</dbReference>
<dbReference type="InterPro" id="IPR009003">
    <property type="entry name" value="Peptidase_S1_PA"/>
</dbReference>
<evidence type="ECO:0000256" key="1">
    <source>
        <dbReference type="ARBA" id="ARBA00023157"/>
    </source>
</evidence>
<dbReference type="Gene3D" id="2.60.120.290">
    <property type="entry name" value="Spermadhesin, CUB domain"/>
    <property type="match status" value="2"/>
</dbReference>
<dbReference type="InterPro" id="IPR000859">
    <property type="entry name" value="CUB_dom"/>
</dbReference>
<feature type="disulfide bond" evidence="2">
    <location>
        <begin position="25"/>
        <end position="52"/>
    </location>
</feature>
<sequence length="563" mass="59874">MAARFGISVMCLALIAGACSAQNGCPSNAVLDVLNTTQQLGSAQPYGNNLKCRWSLNAPAGQTIAVNFPERFDIEYNSRCSFDYLIIYDSAAVSTVSGRAPCTSQSAVPSTTFYGPYCGFTAPEAFTSSGNQLIVEFCTDSSGTATGFDLAYAISTGPAPSGTTCNEEVVVDKRHQVINYKSNGQLPSFSNCAYKYTSKSGRPLKVSATRFAIEGILGCRYDYVNVHDGASAAAPVLGRFCGTNGPQNVRSTGNSMYITYTSDEYTNGKGYSLVIEESCRGTHLCTDKASDDQEDVCYEDRQLCDGTAQCPTGQDESYCREACGAYPAEQARKHLPGGVAITNIDGQIHCGGALINNQYVLTAAHPFHRMDNKPSWFLAKMGAAKHSESVNVAQIEQIKMHPGFDPKTLANNLALLKLKTPVPIQEAIAPFCLPPAGGNDNVAVEGKSCTTLGWGRTAAQNINSYSQTVKNLTATVVANSRCSWNTGSNASPVIVDQRSICASLSGTLCYGDNAAPLVCKNNNGQWQLSGINSVAFSCTGSSSTPAAYVRVASYSEWIAQNAF</sequence>
<evidence type="ECO:0000256" key="2">
    <source>
        <dbReference type="PROSITE-ProRule" id="PRU00059"/>
    </source>
</evidence>
<dbReference type="EMBL" id="BDGG01000003">
    <property type="protein sequence ID" value="GAU96104.1"/>
    <property type="molecule type" value="Genomic_DNA"/>
</dbReference>
<gene>
    <name evidence="7" type="primary">RvY_07594-1</name>
    <name evidence="7" type="synonym">RvY_07594.1</name>
    <name evidence="7" type="ORF">RvY_07594</name>
</gene>
<evidence type="ECO:0000313" key="7">
    <source>
        <dbReference type="EMBL" id="GAU96104.1"/>
    </source>
</evidence>
<evidence type="ECO:0000256" key="3">
    <source>
        <dbReference type="PROSITE-ProRule" id="PRU00124"/>
    </source>
</evidence>
<protein>
    <recommendedName>
        <fullName evidence="9">CUB domain-containing protein</fullName>
    </recommendedName>
</protein>
<evidence type="ECO:0000259" key="5">
    <source>
        <dbReference type="PROSITE" id="PS01180"/>
    </source>
</evidence>
<dbReference type="GO" id="GO:0004252">
    <property type="term" value="F:serine-type endopeptidase activity"/>
    <property type="evidence" value="ECO:0007669"/>
    <property type="project" value="InterPro"/>
</dbReference>
<keyword evidence="1 3" id="KW-1015">Disulfide bond</keyword>
<dbReference type="SUPFAM" id="SSF50494">
    <property type="entry name" value="Trypsin-like serine proteases"/>
    <property type="match status" value="1"/>
</dbReference>
<dbReference type="InterPro" id="IPR001254">
    <property type="entry name" value="Trypsin_dom"/>
</dbReference>
<dbReference type="PROSITE" id="PS50240">
    <property type="entry name" value="TRYPSIN_DOM"/>
    <property type="match status" value="1"/>
</dbReference>
<dbReference type="AlphaFoldDB" id="A0A1D1V2R6"/>
<dbReference type="GO" id="GO:0007340">
    <property type="term" value="P:acrosome reaction"/>
    <property type="evidence" value="ECO:0007669"/>
    <property type="project" value="TreeGrafter"/>
</dbReference>
<organism evidence="7 8">
    <name type="scientific">Ramazzottius varieornatus</name>
    <name type="common">Water bear</name>
    <name type="synonym">Tardigrade</name>
    <dbReference type="NCBI Taxonomy" id="947166"/>
    <lineage>
        <taxon>Eukaryota</taxon>
        <taxon>Metazoa</taxon>
        <taxon>Ecdysozoa</taxon>
        <taxon>Tardigrada</taxon>
        <taxon>Eutardigrada</taxon>
        <taxon>Parachela</taxon>
        <taxon>Hypsibioidea</taxon>
        <taxon>Ramazzottiidae</taxon>
        <taxon>Ramazzottius</taxon>
    </lineage>
</organism>
<dbReference type="Gene3D" id="2.40.10.10">
    <property type="entry name" value="Trypsin-like serine proteases"/>
    <property type="match status" value="1"/>
</dbReference>
<feature type="domain" description="CUB" evidence="5">
    <location>
        <begin position="165"/>
        <end position="278"/>
    </location>
</feature>
<evidence type="ECO:0000259" key="6">
    <source>
        <dbReference type="PROSITE" id="PS50240"/>
    </source>
</evidence>
<dbReference type="PANTHER" id="PTHR24252:SF7">
    <property type="entry name" value="HYALIN"/>
    <property type="match status" value="1"/>
</dbReference>
<dbReference type="PROSITE" id="PS51257">
    <property type="entry name" value="PROKAR_LIPOPROTEIN"/>
    <property type="match status" value="1"/>
</dbReference>
<evidence type="ECO:0008006" key="9">
    <source>
        <dbReference type="Google" id="ProtNLM"/>
    </source>
</evidence>
<dbReference type="GO" id="GO:0006508">
    <property type="term" value="P:proteolysis"/>
    <property type="evidence" value="ECO:0007669"/>
    <property type="project" value="InterPro"/>
</dbReference>
<dbReference type="Pfam" id="PF00431">
    <property type="entry name" value="CUB"/>
    <property type="match status" value="2"/>
</dbReference>
<dbReference type="Pfam" id="PF00089">
    <property type="entry name" value="Trypsin"/>
    <property type="match status" value="1"/>
</dbReference>
<dbReference type="Proteomes" id="UP000186922">
    <property type="component" value="Unassembled WGS sequence"/>
</dbReference>
<feature type="chain" id="PRO_5008897977" description="CUB domain-containing protein" evidence="4">
    <location>
        <begin position="22"/>
        <end position="563"/>
    </location>
</feature>
<accession>A0A1D1V2R6</accession>
<evidence type="ECO:0000256" key="4">
    <source>
        <dbReference type="SAM" id="SignalP"/>
    </source>
</evidence>
<dbReference type="SUPFAM" id="SSF49854">
    <property type="entry name" value="Spermadhesin, CUB domain"/>
    <property type="match status" value="2"/>
</dbReference>
<feature type="disulfide bond" evidence="3">
    <location>
        <begin position="304"/>
        <end position="319"/>
    </location>
</feature>
<dbReference type="PRINTS" id="PR00722">
    <property type="entry name" value="CHYMOTRYPSIN"/>
</dbReference>
<keyword evidence="4" id="KW-0732">Signal</keyword>
<dbReference type="InterPro" id="IPR001314">
    <property type="entry name" value="Peptidase_S1A"/>
</dbReference>
<dbReference type="PANTHER" id="PTHR24252">
    <property type="entry name" value="ACROSIN-RELATED"/>
    <property type="match status" value="1"/>
</dbReference>
<proteinExistence type="predicted"/>
<dbReference type="PROSITE" id="PS01180">
    <property type="entry name" value="CUB"/>
    <property type="match status" value="2"/>
</dbReference>
<dbReference type="CDD" id="cd00041">
    <property type="entry name" value="CUB"/>
    <property type="match status" value="2"/>
</dbReference>
<dbReference type="STRING" id="947166.A0A1D1V2R6"/>
<keyword evidence="8" id="KW-1185">Reference proteome</keyword>
<dbReference type="FunFam" id="2.40.10.10:FF:000068">
    <property type="entry name" value="transmembrane protease serine 2"/>
    <property type="match status" value="1"/>
</dbReference>